<sequence length="904" mass="100943">MNHQRRTTTVEFVKSGKIVKHVKKLKLTPPEEENPDNDKPSMPWRVKQEVLVQDAGAHDVWQVATITRVHEAAHSVNVRYRDTGKVEKNVHVDRLGKSSRWARARLVCSCWSSPTWVKSQPVLFYDKDGVCRAGRIAVVHDANCDIEHDSDNDHVSENVPWAQITAKRWWHSWYIPPTRFQAQTRVEYMDAKGRWYMGTIEKRHRDNTYDIQQENESGKMALRVSAEDVRLVSPWSQCLRRSQQWLCGTLTVGTHVEVQLDDDDVWVPGVVQKVRTDGKYVVAYKQGDGSTTVVKVGKSRLRRPRRSWLNWLAVSTNSSFACEWRLRVSRTTKTGLESGRSLASTMMALLAYDNGRIDKHVLPSRLRDAVTALTIGTRVHVASLAGSPRVDMKVDVALESQQADVPTAIATEGVIVWVYRDYSGVALEVTDDLGEVATAPDISVAALHLNGEPISAMTLESHSTVRSAALVGNIVVETLVYLWFLFGLGGEMSQGIDVLALLDSAAVNATSLYTQQQFFVPNATMCRASRAAFDATTPNWQLKYKWLMALVVIKGTLLTISTIASGLLLLHNIQLLARRLVDLRLYAAQALWQQRLHQLMLMTLLCSSFVILAYGSMYNHFAYACLAPPVTLDAIRDAFKVAPFSAHPSYRNVVDLVPIAAATTVFNLYRGLWLLLVLVMAPDVVMRLCMALPMVAATAMVLSLGFASFRLFFETQSATMLQLHELDLTHYQNMAISLILAAAWFSFVLPLRNGTVRIRFLTTFNTGSIGSISDRHLKKAEKGAFGVRAQEEATWYRLDQLQLDTGVVATICIELVSGPIVVFQFGAVVWLLVGSVLLKQANFATAGATTITVIVSSMWLAVLTAAVLLMYGVKRQAWGALKKARRQERILPRGKQYQPRVILP</sequence>
<dbReference type="InterPro" id="IPR014002">
    <property type="entry name" value="Agenet_dom_plant"/>
</dbReference>
<evidence type="ECO:0000256" key="1">
    <source>
        <dbReference type="SAM" id="Phobius"/>
    </source>
</evidence>
<dbReference type="AlphaFoldDB" id="A0A1V9YP22"/>
<dbReference type="Pfam" id="PF05641">
    <property type="entry name" value="Agenet"/>
    <property type="match status" value="1"/>
</dbReference>
<keyword evidence="1" id="KW-0472">Membrane</keyword>
<keyword evidence="1" id="KW-1133">Transmembrane helix</keyword>
<keyword evidence="4" id="KW-1185">Reference proteome</keyword>
<feature type="transmembrane region" description="Helical" evidence="1">
    <location>
        <begin position="656"/>
        <end position="679"/>
    </location>
</feature>
<reference evidence="3 4" key="1">
    <citation type="journal article" date="2014" name="Genome Biol. Evol.">
        <title>The secreted proteins of Achlya hypogyna and Thraustotheca clavata identify the ancestral oomycete secretome and reveal gene acquisitions by horizontal gene transfer.</title>
        <authorList>
            <person name="Misner I."/>
            <person name="Blouin N."/>
            <person name="Leonard G."/>
            <person name="Richards T.A."/>
            <person name="Lane C.E."/>
        </authorList>
    </citation>
    <scope>NUCLEOTIDE SEQUENCE [LARGE SCALE GENOMIC DNA]</scope>
    <source>
        <strain evidence="3 4">ATCC 48635</strain>
    </source>
</reference>
<evidence type="ECO:0000259" key="2">
    <source>
        <dbReference type="SMART" id="SM00743"/>
    </source>
</evidence>
<proteinExistence type="predicted"/>
<evidence type="ECO:0000313" key="3">
    <source>
        <dbReference type="EMBL" id="OQR87420.1"/>
    </source>
</evidence>
<feature type="transmembrane region" description="Helical" evidence="1">
    <location>
        <begin position="467"/>
        <end position="486"/>
    </location>
</feature>
<feature type="transmembrane region" description="Helical" evidence="1">
    <location>
        <begin position="853"/>
        <end position="873"/>
    </location>
</feature>
<organism evidence="3 4">
    <name type="scientific">Achlya hypogyna</name>
    <name type="common">Oomycete</name>
    <name type="synonym">Protoachlya hypogyna</name>
    <dbReference type="NCBI Taxonomy" id="1202772"/>
    <lineage>
        <taxon>Eukaryota</taxon>
        <taxon>Sar</taxon>
        <taxon>Stramenopiles</taxon>
        <taxon>Oomycota</taxon>
        <taxon>Saprolegniomycetes</taxon>
        <taxon>Saprolegniales</taxon>
        <taxon>Achlyaceae</taxon>
        <taxon>Achlya</taxon>
    </lineage>
</organism>
<feature type="transmembrane region" description="Helical" evidence="1">
    <location>
        <begin position="733"/>
        <end position="751"/>
    </location>
</feature>
<protein>
    <recommendedName>
        <fullName evidence="2">Agenet domain-containing protein</fullName>
    </recommendedName>
</protein>
<feature type="transmembrane region" description="Helical" evidence="1">
    <location>
        <begin position="691"/>
        <end position="713"/>
    </location>
</feature>
<comment type="caution">
    <text evidence="3">The sequence shown here is derived from an EMBL/GenBank/DDBJ whole genome shotgun (WGS) entry which is preliminary data.</text>
</comment>
<dbReference type="Gene3D" id="2.30.30.140">
    <property type="match status" value="1"/>
</dbReference>
<name>A0A1V9YP22_ACHHY</name>
<dbReference type="EMBL" id="JNBR01001443">
    <property type="protein sequence ID" value="OQR87420.1"/>
    <property type="molecule type" value="Genomic_DNA"/>
</dbReference>
<keyword evidence="1" id="KW-0812">Transmembrane</keyword>
<accession>A0A1V9YP22</accession>
<evidence type="ECO:0000313" key="4">
    <source>
        <dbReference type="Proteomes" id="UP000243579"/>
    </source>
</evidence>
<dbReference type="InterPro" id="IPR008395">
    <property type="entry name" value="Agenet-like_dom"/>
</dbReference>
<dbReference type="OrthoDB" id="74664at2759"/>
<feature type="transmembrane region" description="Helical" evidence="1">
    <location>
        <begin position="546"/>
        <end position="570"/>
    </location>
</feature>
<dbReference type="Proteomes" id="UP000243579">
    <property type="component" value="Unassembled WGS sequence"/>
</dbReference>
<gene>
    <name evidence="3" type="ORF">ACHHYP_08865</name>
</gene>
<feature type="domain" description="Agenet" evidence="2">
    <location>
        <begin position="248"/>
        <end position="310"/>
    </location>
</feature>
<feature type="transmembrane region" description="Helical" evidence="1">
    <location>
        <begin position="807"/>
        <end position="833"/>
    </location>
</feature>
<dbReference type="SMART" id="SM00743">
    <property type="entry name" value="Agenet"/>
    <property type="match status" value="1"/>
</dbReference>
<feature type="transmembrane region" description="Helical" evidence="1">
    <location>
        <begin position="599"/>
        <end position="618"/>
    </location>
</feature>